<dbReference type="PANTHER" id="PTHR43124:SF3">
    <property type="entry name" value="CHLORAMPHENICOL EFFLUX PUMP RV0191"/>
    <property type="match status" value="1"/>
</dbReference>
<feature type="transmembrane region" description="Helical" evidence="8">
    <location>
        <begin position="340"/>
        <end position="357"/>
    </location>
</feature>
<dbReference type="KEGG" id="fes:HER31_03545"/>
<dbReference type="InterPro" id="IPR050189">
    <property type="entry name" value="MFS_Efflux_Transporters"/>
</dbReference>
<keyword evidence="5 8" id="KW-0812">Transmembrane</keyword>
<protein>
    <recommendedName>
        <fullName evidence="8">Bcr/CflA family efflux transporter</fullName>
    </recommendedName>
</protein>
<feature type="transmembrane region" description="Helical" evidence="8">
    <location>
        <begin position="104"/>
        <end position="121"/>
    </location>
</feature>
<dbReference type="Gene3D" id="1.20.1720.10">
    <property type="entry name" value="Multidrug resistance protein D"/>
    <property type="match status" value="1"/>
</dbReference>
<evidence type="ECO:0000259" key="9">
    <source>
        <dbReference type="PROSITE" id="PS50850"/>
    </source>
</evidence>
<dbReference type="Pfam" id="PF07690">
    <property type="entry name" value="MFS_1"/>
    <property type="match status" value="1"/>
</dbReference>
<feature type="transmembrane region" description="Helical" evidence="8">
    <location>
        <begin position="272"/>
        <end position="291"/>
    </location>
</feature>
<dbReference type="PROSITE" id="PS50850">
    <property type="entry name" value="MFS"/>
    <property type="match status" value="1"/>
</dbReference>
<evidence type="ECO:0000313" key="10">
    <source>
        <dbReference type="EMBL" id="QIZ76040.1"/>
    </source>
</evidence>
<evidence type="ECO:0000256" key="1">
    <source>
        <dbReference type="ARBA" id="ARBA00004651"/>
    </source>
</evidence>
<accession>A0A6H1UBT0</accession>
<name>A0A6H1UBT0_9GAMM</name>
<sequence>MPQKITIVELIYLSGLSMLGFIATDMYLPVFKQMEAFYLTGAESIALSLSVFLAGMAGGQLLWGMASDRFGRRQTLLIGLAVYTLASIGLWFSSEIWQLLSLRFLQAIGVCAPAVIWQALVIDRYDSKKAQQIFATIMPLVALSPALAPQIGVGLASMFGWKSIFAALSVIGAVLLTITYRLPNTPKIKNERAVFNDITTLLSSRVFMGNVIMFGAASAAFFAFLTGMPEIMHRLGYAETEIGLAFVPQTIAFMLGGYIGKKWVNRHGDKGLLRFLVLLFAVISTTLLVVTQQPLVSIWPLLIPFCLMASVNGAIYPILVSRALGSATQMAATAAGLQNSLQITISFGASAVVAAFASQALEITGIAIAASAAVVFSGYLTANWNKAVAATA</sequence>
<dbReference type="InterPro" id="IPR004812">
    <property type="entry name" value="Efflux_drug-R_Bcr/CmlA"/>
</dbReference>
<dbReference type="Proteomes" id="UP000501602">
    <property type="component" value="Chromosome"/>
</dbReference>
<dbReference type="InterPro" id="IPR011701">
    <property type="entry name" value="MFS"/>
</dbReference>
<organism evidence="10 11">
    <name type="scientific">Ferrimonas lipolytica</name>
    <dbReference type="NCBI Taxonomy" id="2724191"/>
    <lineage>
        <taxon>Bacteria</taxon>
        <taxon>Pseudomonadati</taxon>
        <taxon>Pseudomonadota</taxon>
        <taxon>Gammaproteobacteria</taxon>
        <taxon>Alteromonadales</taxon>
        <taxon>Ferrimonadaceae</taxon>
        <taxon>Ferrimonas</taxon>
    </lineage>
</organism>
<dbReference type="NCBIfam" id="NF008270">
    <property type="entry name" value="PRK11043.1"/>
    <property type="match status" value="1"/>
</dbReference>
<evidence type="ECO:0000256" key="4">
    <source>
        <dbReference type="ARBA" id="ARBA00022475"/>
    </source>
</evidence>
<dbReference type="InterPro" id="IPR036259">
    <property type="entry name" value="MFS_trans_sf"/>
</dbReference>
<evidence type="ECO:0000256" key="7">
    <source>
        <dbReference type="ARBA" id="ARBA00023136"/>
    </source>
</evidence>
<dbReference type="GO" id="GO:0005886">
    <property type="term" value="C:plasma membrane"/>
    <property type="evidence" value="ECO:0007669"/>
    <property type="project" value="UniProtKB-SubCell"/>
</dbReference>
<feature type="transmembrane region" description="Helical" evidence="8">
    <location>
        <begin position="159"/>
        <end position="180"/>
    </location>
</feature>
<feature type="transmembrane region" description="Helical" evidence="8">
    <location>
        <begin position="363"/>
        <end position="382"/>
    </location>
</feature>
<dbReference type="RefSeq" id="WP_168659301.1">
    <property type="nucleotide sequence ID" value="NZ_CP051180.1"/>
</dbReference>
<feature type="transmembrane region" description="Helical" evidence="8">
    <location>
        <begin position="242"/>
        <end position="260"/>
    </location>
</feature>
<dbReference type="GO" id="GO:1990961">
    <property type="term" value="P:xenobiotic detoxification by transmembrane export across the plasma membrane"/>
    <property type="evidence" value="ECO:0007669"/>
    <property type="project" value="InterPro"/>
</dbReference>
<reference evidence="10 11" key="1">
    <citation type="submission" date="2020-04" db="EMBL/GenBank/DDBJ databases">
        <title>Ferrimonas sp. S7 isolated from sea water.</title>
        <authorList>
            <person name="Bae S.S."/>
            <person name="Baek K."/>
        </authorList>
    </citation>
    <scope>NUCLEOTIDE SEQUENCE [LARGE SCALE GENOMIC DNA]</scope>
    <source>
        <strain evidence="10 11">S7</strain>
    </source>
</reference>
<feature type="transmembrane region" description="Helical" evidence="8">
    <location>
        <begin position="44"/>
        <end position="63"/>
    </location>
</feature>
<dbReference type="SUPFAM" id="SSF103473">
    <property type="entry name" value="MFS general substrate transporter"/>
    <property type="match status" value="1"/>
</dbReference>
<keyword evidence="4" id="KW-1003">Cell membrane</keyword>
<dbReference type="FunFam" id="1.20.1720.10:FF:000005">
    <property type="entry name" value="Bcr/CflA family efflux transporter"/>
    <property type="match status" value="1"/>
</dbReference>
<feature type="transmembrane region" description="Helical" evidence="8">
    <location>
        <begin position="75"/>
        <end position="92"/>
    </location>
</feature>
<dbReference type="CDD" id="cd17320">
    <property type="entry name" value="MFS_MdfA_MDR_like"/>
    <property type="match status" value="1"/>
</dbReference>
<feature type="transmembrane region" description="Helical" evidence="8">
    <location>
        <begin position="7"/>
        <end position="24"/>
    </location>
</feature>
<dbReference type="NCBIfam" id="TIGR00710">
    <property type="entry name" value="efflux_Bcr_CflA"/>
    <property type="match status" value="1"/>
</dbReference>
<feature type="transmembrane region" description="Helical" evidence="8">
    <location>
        <begin position="297"/>
        <end position="319"/>
    </location>
</feature>
<keyword evidence="6 8" id="KW-1133">Transmembrane helix</keyword>
<feature type="domain" description="Major facilitator superfamily (MFS) profile" evidence="9">
    <location>
        <begin position="1"/>
        <end position="392"/>
    </location>
</feature>
<evidence type="ECO:0000256" key="3">
    <source>
        <dbReference type="ARBA" id="ARBA00022448"/>
    </source>
</evidence>
<dbReference type="InterPro" id="IPR020846">
    <property type="entry name" value="MFS_dom"/>
</dbReference>
<dbReference type="GO" id="GO:0042910">
    <property type="term" value="F:xenobiotic transmembrane transporter activity"/>
    <property type="evidence" value="ECO:0007669"/>
    <property type="project" value="InterPro"/>
</dbReference>
<keyword evidence="11" id="KW-1185">Reference proteome</keyword>
<proteinExistence type="inferred from homology"/>
<dbReference type="PANTHER" id="PTHR43124">
    <property type="entry name" value="PURINE EFFLUX PUMP PBUE"/>
    <property type="match status" value="1"/>
</dbReference>
<dbReference type="AlphaFoldDB" id="A0A6H1UBT0"/>
<feature type="transmembrane region" description="Helical" evidence="8">
    <location>
        <begin position="201"/>
        <end position="222"/>
    </location>
</feature>
<comment type="similarity">
    <text evidence="2 8">Belongs to the major facilitator superfamily. Bcr/CmlA family.</text>
</comment>
<evidence type="ECO:0000313" key="11">
    <source>
        <dbReference type="Proteomes" id="UP000501602"/>
    </source>
</evidence>
<gene>
    <name evidence="10" type="ORF">HER31_03545</name>
</gene>
<feature type="transmembrane region" description="Helical" evidence="8">
    <location>
        <begin position="133"/>
        <end position="153"/>
    </location>
</feature>
<dbReference type="EMBL" id="CP051180">
    <property type="protein sequence ID" value="QIZ76040.1"/>
    <property type="molecule type" value="Genomic_DNA"/>
</dbReference>
<keyword evidence="8" id="KW-0997">Cell inner membrane</keyword>
<comment type="subcellular location">
    <subcellularLocation>
        <location evidence="8">Cell inner membrane</location>
        <topology evidence="8">Multi-pass membrane protein</topology>
    </subcellularLocation>
    <subcellularLocation>
        <location evidence="1">Cell membrane</location>
        <topology evidence="1">Multi-pass membrane protein</topology>
    </subcellularLocation>
</comment>
<evidence type="ECO:0000256" key="8">
    <source>
        <dbReference type="RuleBase" id="RU365088"/>
    </source>
</evidence>
<keyword evidence="7 8" id="KW-0472">Membrane</keyword>
<evidence type="ECO:0000256" key="6">
    <source>
        <dbReference type="ARBA" id="ARBA00022989"/>
    </source>
</evidence>
<evidence type="ECO:0000256" key="2">
    <source>
        <dbReference type="ARBA" id="ARBA00006236"/>
    </source>
</evidence>
<keyword evidence="3 8" id="KW-0813">Transport</keyword>
<evidence type="ECO:0000256" key="5">
    <source>
        <dbReference type="ARBA" id="ARBA00022692"/>
    </source>
</evidence>